<proteinExistence type="inferred from homology"/>
<dbReference type="RefSeq" id="WP_271471625.1">
    <property type="nucleotide sequence ID" value="NZ_JANEWF010000024.1"/>
</dbReference>
<evidence type="ECO:0000256" key="3">
    <source>
        <dbReference type="ARBA" id="ARBA00022801"/>
    </source>
</evidence>
<evidence type="ECO:0000313" key="7">
    <source>
        <dbReference type="Proteomes" id="UP001211689"/>
    </source>
</evidence>
<keyword evidence="3" id="KW-0378">Hydrolase</keyword>
<dbReference type="Proteomes" id="UP001211689">
    <property type="component" value="Unassembled WGS sequence"/>
</dbReference>
<evidence type="ECO:0000256" key="4">
    <source>
        <dbReference type="ARBA" id="ARBA00022807"/>
    </source>
</evidence>
<reference evidence="6 7" key="1">
    <citation type="submission" date="2022-07" db="EMBL/GenBank/DDBJ databases">
        <title>Genome Analysis of Selected Gammaproteobacteria from Nigerian Food snails.</title>
        <authorList>
            <person name="Okafor A.C."/>
        </authorList>
    </citation>
    <scope>NUCLEOTIDE SEQUENCE [LARGE SCALE GENOMIC DNA]</scope>
    <source>
        <strain evidence="6 7">Awg 2</strain>
    </source>
</reference>
<dbReference type="InterPro" id="IPR000064">
    <property type="entry name" value="NLP_P60_dom"/>
</dbReference>
<dbReference type="Pfam" id="PF00877">
    <property type="entry name" value="NLPC_P60"/>
    <property type="match status" value="1"/>
</dbReference>
<protein>
    <submittedName>
        <fullName evidence="6">NlpC/P60 family protein</fullName>
    </submittedName>
</protein>
<keyword evidence="4" id="KW-0788">Thiol protease</keyword>
<keyword evidence="2" id="KW-0645">Protease</keyword>
<evidence type="ECO:0000256" key="2">
    <source>
        <dbReference type="ARBA" id="ARBA00022670"/>
    </source>
</evidence>
<dbReference type="SUPFAM" id="SSF54001">
    <property type="entry name" value="Cysteine proteinases"/>
    <property type="match status" value="1"/>
</dbReference>
<evidence type="ECO:0000313" key="6">
    <source>
        <dbReference type="EMBL" id="MDA8485171.1"/>
    </source>
</evidence>
<organism evidence="6 7">
    <name type="scientific">Metapseudomonas resinovorans</name>
    <name type="common">Pseudomonas resinovorans</name>
    <dbReference type="NCBI Taxonomy" id="53412"/>
    <lineage>
        <taxon>Bacteria</taxon>
        <taxon>Pseudomonadati</taxon>
        <taxon>Pseudomonadota</taxon>
        <taxon>Gammaproteobacteria</taxon>
        <taxon>Pseudomonadales</taxon>
        <taxon>Pseudomonadaceae</taxon>
        <taxon>Metapseudomonas</taxon>
    </lineage>
</organism>
<comment type="similarity">
    <text evidence="1">Belongs to the peptidase C40 family.</text>
</comment>
<evidence type="ECO:0000256" key="1">
    <source>
        <dbReference type="ARBA" id="ARBA00007074"/>
    </source>
</evidence>
<evidence type="ECO:0000259" key="5">
    <source>
        <dbReference type="PROSITE" id="PS51935"/>
    </source>
</evidence>
<keyword evidence="7" id="KW-1185">Reference proteome</keyword>
<comment type="caution">
    <text evidence="6">The sequence shown here is derived from an EMBL/GenBank/DDBJ whole genome shotgun (WGS) entry which is preliminary data.</text>
</comment>
<accession>A0ABT4Y8T6</accession>
<dbReference type="EMBL" id="JANEWF010000024">
    <property type="protein sequence ID" value="MDA8485171.1"/>
    <property type="molecule type" value="Genomic_DNA"/>
</dbReference>
<sequence length="144" mass="16310">MTRDDIIAAVREVEGTPFRHQGRIPGLGMDCAGVLVHCFQRLGLPYHDEMGYPRNPFDGQLERILDSQPSLRRIDKAELDRGDVLCMRMARDPQHIAIYLGLIDGHPYIGHGSSVHGKGKVAIHRLDEIWGARIVRVYRFEGLQ</sequence>
<dbReference type="InterPro" id="IPR038765">
    <property type="entry name" value="Papain-like_cys_pep_sf"/>
</dbReference>
<name>A0ABT4Y8T6_METRE</name>
<feature type="domain" description="NlpC/P60" evidence="5">
    <location>
        <begin position="1"/>
        <end position="141"/>
    </location>
</feature>
<dbReference type="Gene3D" id="3.90.1720.10">
    <property type="entry name" value="endopeptidase domain like (from Nostoc punctiforme)"/>
    <property type="match status" value="1"/>
</dbReference>
<gene>
    <name evidence="6" type="ORF">NNO07_19055</name>
</gene>
<dbReference type="PROSITE" id="PS51935">
    <property type="entry name" value="NLPC_P60"/>
    <property type="match status" value="1"/>
</dbReference>